<dbReference type="PANTHER" id="PTHR43201:SF5">
    <property type="entry name" value="MEDIUM-CHAIN ACYL-COA LIGASE ACSF2, MITOCHONDRIAL"/>
    <property type="match status" value="1"/>
</dbReference>
<evidence type="ECO:0000256" key="2">
    <source>
        <dbReference type="ARBA" id="ARBA00022598"/>
    </source>
</evidence>
<dbReference type="SUPFAM" id="SSF56801">
    <property type="entry name" value="Acetyl-CoA synthetase-like"/>
    <property type="match status" value="1"/>
</dbReference>
<feature type="domain" description="AMP-dependent synthetase/ligase" evidence="3">
    <location>
        <begin position="29"/>
        <end position="391"/>
    </location>
</feature>
<dbReference type="Proteomes" id="UP001302429">
    <property type="component" value="Chromosome"/>
</dbReference>
<dbReference type="InterPro" id="IPR000873">
    <property type="entry name" value="AMP-dep_synth/lig_dom"/>
</dbReference>
<organism evidence="5 6">
    <name type="scientific">Alterisphingorhabdus coralli</name>
    <dbReference type="NCBI Taxonomy" id="3071408"/>
    <lineage>
        <taxon>Bacteria</taxon>
        <taxon>Pseudomonadati</taxon>
        <taxon>Pseudomonadota</taxon>
        <taxon>Alphaproteobacteria</taxon>
        <taxon>Sphingomonadales</taxon>
        <taxon>Sphingomonadaceae</taxon>
        <taxon>Alterisphingorhabdus (ex Yan et al. 2024)</taxon>
    </lineage>
</organism>
<dbReference type="PROSITE" id="PS00455">
    <property type="entry name" value="AMP_BINDING"/>
    <property type="match status" value="1"/>
</dbReference>
<dbReference type="InterPro" id="IPR020845">
    <property type="entry name" value="AMP-binding_CS"/>
</dbReference>
<dbReference type="GO" id="GO:0031956">
    <property type="term" value="F:medium-chain fatty acid-CoA ligase activity"/>
    <property type="evidence" value="ECO:0007669"/>
    <property type="project" value="TreeGrafter"/>
</dbReference>
<dbReference type="Gene3D" id="3.30.300.30">
    <property type="match status" value="1"/>
</dbReference>
<evidence type="ECO:0000259" key="4">
    <source>
        <dbReference type="Pfam" id="PF13193"/>
    </source>
</evidence>
<evidence type="ECO:0000256" key="1">
    <source>
        <dbReference type="ARBA" id="ARBA00006432"/>
    </source>
</evidence>
<evidence type="ECO:0000259" key="3">
    <source>
        <dbReference type="Pfam" id="PF00501"/>
    </source>
</evidence>
<dbReference type="InterPro" id="IPR042099">
    <property type="entry name" value="ANL_N_sf"/>
</dbReference>
<gene>
    <name evidence="5" type="ORF">RB602_14970</name>
</gene>
<dbReference type="RefSeq" id="WP_317081723.1">
    <property type="nucleotide sequence ID" value="NZ_CP136594.1"/>
</dbReference>
<dbReference type="GO" id="GO:0006631">
    <property type="term" value="P:fatty acid metabolic process"/>
    <property type="evidence" value="ECO:0007669"/>
    <property type="project" value="TreeGrafter"/>
</dbReference>
<proteinExistence type="inferred from homology"/>
<reference evidence="5 6" key="1">
    <citation type="submission" date="2023-10" db="EMBL/GenBank/DDBJ databases">
        <title>Complete genome sequence of a Sphingomonadaceae bacterium.</title>
        <authorList>
            <person name="Yan C."/>
        </authorList>
    </citation>
    <scope>NUCLEOTIDE SEQUENCE [LARGE SCALE GENOMIC DNA]</scope>
    <source>
        <strain evidence="5 6">SCSIO 66989</strain>
    </source>
</reference>
<feature type="domain" description="AMP-binding enzyme C-terminal" evidence="4">
    <location>
        <begin position="443"/>
        <end position="518"/>
    </location>
</feature>
<dbReference type="EMBL" id="CP136594">
    <property type="protein sequence ID" value="WOE75111.1"/>
    <property type="molecule type" value="Genomic_DNA"/>
</dbReference>
<dbReference type="InterPro" id="IPR025110">
    <property type="entry name" value="AMP-bd_C"/>
</dbReference>
<dbReference type="Pfam" id="PF13193">
    <property type="entry name" value="AMP-binding_C"/>
    <property type="match status" value="1"/>
</dbReference>
<keyword evidence="2" id="KW-0436">Ligase</keyword>
<evidence type="ECO:0000313" key="6">
    <source>
        <dbReference type="Proteomes" id="UP001302429"/>
    </source>
</evidence>
<dbReference type="PANTHER" id="PTHR43201">
    <property type="entry name" value="ACYL-COA SYNTHETASE"/>
    <property type="match status" value="1"/>
</dbReference>
<evidence type="ECO:0000313" key="5">
    <source>
        <dbReference type="EMBL" id="WOE75111.1"/>
    </source>
</evidence>
<protein>
    <submittedName>
        <fullName evidence="5">AMP-binding protein</fullName>
    </submittedName>
</protein>
<comment type="similarity">
    <text evidence="1">Belongs to the ATP-dependent AMP-binding enzyme family.</text>
</comment>
<dbReference type="AlphaFoldDB" id="A0AA97F7W3"/>
<name>A0AA97F7W3_9SPHN</name>
<dbReference type="InterPro" id="IPR045851">
    <property type="entry name" value="AMP-bd_C_sf"/>
</dbReference>
<keyword evidence="6" id="KW-1185">Reference proteome</keyword>
<dbReference type="Pfam" id="PF00501">
    <property type="entry name" value="AMP-binding"/>
    <property type="match status" value="1"/>
</dbReference>
<dbReference type="Gene3D" id="3.40.50.12780">
    <property type="entry name" value="N-terminal domain of ligase-like"/>
    <property type="match status" value="1"/>
</dbReference>
<dbReference type="KEGG" id="acoa:RB602_14970"/>
<sequence>MYQVALSESYFPAQTDTPYREITIAEMLREQAQNIPDIKAMRELLPDGSIGREWTYAQLLQDAEKLGRALASRHAKAARIAIFAGNCPEWVLMEYGAAFAGITLVTVNPSFTAREVRFVLEQSGAEAIYYAPVVRGAELKPIVDESCEGLSAIRHQIDITDDTQLLHGHENGELRETEPSFIAQIQYTSGTTGFPKGVLLYQQGLLQSNYDVFQRIGVKQADGYLCPLPLFHTSGSAIAVLGCLTTGATLVLASSFNPAAIVTAIEREKLDIMGGVPTMLIALIETARATGADCSSIRRTVSGGALVAPELVRGGQEIFGAPTLIIYGQTEASPGVTHTWPDDSETDLTQTIGQPLPHMEVSIRDTNNNSVCPIGAQGEICVRGYNVMQGYNDNPEATAAAIDADGWLHSGDLGTMDDRGYCKITGRVKEMIIRGGENLFPAEIEAAMLEHPMVAEVAVAGVPDDKWGEIVACFMRAAEGEKPSASELKAFIRERLSPQKTPTHWIWVEEWPLTGSGKIQKFALSEAFVRGDYEGRSA</sequence>
<accession>A0AA97F7W3</accession>